<feature type="domain" description="Macroglobulin" evidence="3">
    <location>
        <begin position="209"/>
        <end position="299"/>
    </location>
</feature>
<keyword evidence="1" id="KW-0732">Signal</keyword>
<keyword evidence="2" id="KW-0325">Glycoprotein</keyword>
<dbReference type="InterPro" id="IPR050473">
    <property type="entry name" value="A2M/Complement_sys"/>
</dbReference>
<dbReference type="Proteomes" id="UP001163046">
    <property type="component" value="Unassembled WGS sequence"/>
</dbReference>
<accession>A0A9W9YVD0</accession>
<sequence>MPREISPDKTSQYVKVEYPNGVIIHDTRNQGRIPNHVMYQAALQLNGTSRNHYNSPGKNTATDYIEVLRLLVGHKRKMKTSLVFFIALVIAHAASHVESGGGGYLVTSPRLFRAGSTQELSVSLFFKGSWVINSTVRYRSGRGDIIATDGAMFSSDSDGTLKLKIPRDLRTGGKQSIKAKLSVFGGPLGGPITFDKSEMINIEIPKNSVFIQTDKPIYKPGQTVNMRIVGVDENLRPLTGQVTRVTITSPGGVRTMQWDNLAFVVGIVSLKFPLSSQPVLGDWKIEAAVKGEKKTLKFTVDKYVLPKFEVTIEPPSYVSSSSKTITATICARYTYGQPVKGTFSVLFQLKMPRWSWYRPRYQQSETQTTETGEINGCTDVTINSEVIRPKSLQKYGYNNYYYDQIKLAINATVKETATGVSQNASGTETQVVRASAAKLEFLPSTPKAFKPGMSYTGQVCSFIKPVEATIKCVVY</sequence>
<evidence type="ECO:0000313" key="5">
    <source>
        <dbReference type="EMBL" id="KAJ7369439.1"/>
    </source>
</evidence>
<keyword evidence="6" id="KW-1185">Reference proteome</keyword>
<gene>
    <name evidence="5" type="primary">A2ML1_5</name>
    <name evidence="5" type="ORF">OS493_038997</name>
</gene>
<evidence type="ECO:0000259" key="3">
    <source>
        <dbReference type="Pfam" id="PF01835"/>
    </source>
</evidence>
<dbReference type="EMBL" id="MU826966">
    <property type="protein sequence ID" value="KAJ7369439.1"/>
    <property type="molecule type" value="Genomic_DNA"/>
</dbReference>
<evidence type="ECO:0000259" key="4">
    <source>
        <dbReference type="Pfam" id="PF17791"/>
    </source>
</evidence>
<feature type="domain" description="Macroglobulin" evidence="4">
    <location>
        <begin position="302"/>
        <end position="387"/>
    </location>
</feature>
<dbReference type="GO" id="GO:0004866">
    <property type="term" value="F:endopeptidase inhibitor activity"/>
    <property type="evidence" value="ECO:0007669"/>
    <property type="project" value="InterPro"/>
</dbReference>
<dbReference type="Pfam" id="PF01835">
    <property type="entry name" value="MG2"/>
    <property type="match status" value="1"/>
</dbReference>
<dbReference type="FunFam" id="2.60.40.1930:FF:000001">
    <property type="entry name" value="CD109 isoform 3"/>
    <property type="match status" value="1"/>
</dbReference>
<dbReference type="PANTHER" id="PTHR11412">
    <property type="entry name" value="MACROGLOBULIN / COMPLEMENT"/>
    <property type="match status" value="1"/>
</dbReference>
<dbReference type="Gene3D" id="2.60.40.1940">
    <property type="match status" value="1"/>
</dbReference>
<evidence type="ECO:0000256" key="1">
    <source>
        <dbReference type="ARBA" id="ARBA00022729"/>
    </source>
</evidence>
<proteinExistence type="predicted"/>
<reference evidence="5" key="1">
    <citation type="submission" date="2023-01" db="EMBL/GenBank/DDBJ databases">
        <title>Genome assembly of the deep-sea coral Lophelia pertusa.</title>
        <authorList>
            <person name="Herrera S."/>
            <person name="Cordes E."/>
        </authorList>
    </citation>
    <scope>NUCLEOTIDE SEQUENCE</scope>
    <source>
        <strain evidence="5">USNM1676648</strain>
        <tissue evidence="5">Polyp</tissue>
    </source>
</reference>
<dbReference type="AlphaFoldDB" id="A0A9W9YVD0"/>
<organism evidence="5 6">
    <name type="scientific">Desmophyllum pertusum</name>
    <dbReference type="NCBI Taxonomy" id="174260"/>
    <lineage>
        <taxon>Eukaryota</taxon>
        <taxon>Metazoa</taxon>
        <taxon>Cnidaria</taxon>
        <taxon>Anthozoa</taxon>
        <taxon>Hexacorallia</taxon>
        <taxon>Scleractinia</taxon>
        <taxon>Caryophylliina</taxon>
        <taxon>Caryophylliidae</taxon>
        <taxon>Desmophyllum</taxon>
    </lineage>
</organism>
<dbReference type="Pfam" id="PF17791">
    <property type="entry name" value="MG3"/>
    <property type="match status" value="1"/>
</dbReference>
<evidence type="ECO:0000313" key="6">
    <source>
        <dbReference type="Proteomes" id="UP001163046"/>
    </source>
</evidence>
<dbReference type="Gene3D" id="2.60.40.1930">
    <property type="match status" value="1"/>
</dbReference>
<dbReference type="InterPro" id="IPR002890">
    <property type="entry name" value="MG2"/>
</dbReference>
<keyword evidence="5" id="KW-0675">Receptor</keyword>
<evidence type="ECO:0000256" key="2">
    <source>
        <dbReference type="ARBA" id="ARBA00023180"/>
    </source>
</evidence>
<dbReference type="PANTHER" id="PTHR11412:SF171">
    <property type="entry name" value="PREGNANCY ZONE PROTEIN-LIKE PROTEIN"/>
    <property type="match status" value="1"/>
</dbReference>
<dbReference type="OrthoDB" id="6376214at2759"/>
<dbReference type="InterPro" id="IPR041555">
    <property type="entry name" value="MG3"/>
</dbReference>
<comment type="caution">
    <text evidence="5">The sequence shown here is derived from an EMBL/GenBank/DDBJ whole genome shotgun (WGS) entry which is preliminary data.</text>
</comment>
<protein>
    <submittedName>
        <fullName evidence="5">A-macroglobulin receptor</fullName>
    </submittedName>
</protein>
<name>A0A9W9YVD0_9CNID</name>